<dbReference type="PANTHER" id="PTHR23112:SF37">
    <property type="entry name" value="G PROTEIN-COUPLED RECEPTOR GPR1"/>
    <property type="match status" value="1"/>
</dbReference>
<evidence type="ECO:0000256" key="5">
    <source>
        <dbReference type="SAM" id="Phobius"/>
    </source>
</evidence>
<dbReference type="Pfam" id="PF11970">
    <property type="entry name" value="GPR_Gpa2_C"/>
    <property type="match status" value="1"/>
</dbReference>
<accession>A0A4S9KSZ2</accession>
<comment type="caution">
    <text evidence="8">The sequence shown here is derived from an EMBL/GenBank/DDBJ whole genome shotgun (WGS) entry which is preliminary data.</text>
</comment>
<feature type="domain" description="G protein-coupled receptor GPR1/2/3 C-terminal" evidence="7">
    <location>
        <begin position="301"/>
        <end position="357"/>
    </location>
</feature>
<dbReference type="Pfam" id="PF11710">
    <property type="entry name" value="Git3"/>
    <property type="match status" value="1"/>
</dbReference>
<feature type="domain" description="Glucose receptor Git3-like N-terminal" evidence="6">
    <location>
        <begin position="8"/>
        <end position="204"/>
    </location>
</feature>
<dbReference type="GO" id="GO:0007189">
    <property type="term" value="P:adenylate cyclase-activating G protein-coupled receptor signaling pathway"/>
    <property type="evidence" value="ECO:0007669"/>
    <property type="project" value="TreeGrafter"/>
</dbReference>
<evidence type="ECO:0000256" key="4">
    <source>
        <dbReference type="ARBA" id="ARBA00023136"/>
    </source>
</evidence>
<proteinExistence type="predicted"/>
<dbReference type="GO" id="GO:0004930">
    <property type="term" value="F:G protein-coupled receptor activity"/>
    <property type="evidence" value="ECO:0007669"/>
    <property type="project" value="TreeGrafter"/>
</dbReference>
<evidence type="ECO:0008006" key="10">
    <source>
        <dbReference type="Google" id="ProtNLM"/>
    </source>
</evidence>
<dbReference type="InterPro" id="IPR022596">
    <property type="entry name" value="GPR1/2/3_C"/>
</dbReference>
<evidence type="ECO:0000313" key="9">
    <source>
        <dbReference type="Proteomes" id="UP000308802"/>
    </source>
</evidence>
<evidence type="ECO:0000259" key="6">
    <source>
        <dbReference type="Pfam" id="PF11710"/>
    </source>
</evidence>
<feature type="transmembrane region" description="Helical" evidence="5">
    <location>
        <begin position="91"/>
        <end position="112"/>
    </location>
</feature>
<evidence type="ECO:0000256" key="2">
    <source>
        <dbReference type="ARBA" id="ARBA00022692"/>
    </source>
</evidence>
<gene>
    <name evidence="8" type="ORF">D6D19_09345</name>
</gene>
<dbReference type="AlphaFoldDB" id="A0A4S9KSZ2"/>
<feature type="transmembrane region" description="Helical" evidence="5">
    <location>
        <begin position="142"/>
        <end position="162"/>
    </location>
</feature>
<evidence type="ECO:0000313" key="8">
    <source>
        <dbReference type="EMBL" id="THW65248.1"/>
    </source>
</evidence>
<dbReference type="Gene3D" id="1.20.1070.10">
    <property type="entry name" value="Rhodopsin 7-helix transmembrane proteins"/>
    <property type="match status" value="1"/>
</dbReference>
<organism evidence="8 9">
    <name type="scientific">Aureobasidium pullulans</name>
    <name type="common">Black yeast</name>
    <name type="synonym">Pullularia pullulans</name>
    <dbReference type="NCBI Taxonomy" id="5580"/>
    <lineage>
        <taxon>Eukaryota</taxon>
        <taxon>Fungi</taxon>
        <taxon>Dikarya</taxon>
        <taxon>Ascomycota</taxon>
        <taxon>Pezizomycotina</taxon>
        <taxon>Dothideomycetes</taxon>
        <taxon>Dothideomycetidae</taxon>
        <taxon>Dothideales</taxon>
        <taxon>Saccotheciaceae</taxon>
        <taxon>Aureobasidium</taxon>
    </lineage>
</organism>
<dbReference type="InterPro" id="IPR023041">
    <property type="entry name" value="Glucose_rcpt_Git3-like_N"/>
</dbReference>
<keyword evidence="4 5" id="KW-0472">Membrane</keyword>
<feature type="transmembrane region" description="Helical" evidence="5">
    <location>
        <begin position="6"/>
        <end position="30"/>
    </location>
</feature>
<evidence type="ECO:0000259" key="7">
    <source>
        <dbReference type="Pfam" id="PF11970"/>
    </source>
</evidence>
<feature type="transmembrane region" description="Helical" evidence="5">
    <location>
        <begin position="182"/>
        <end position="204"/>
    </location>
</feature>
<dbReference type="PROSITE" id="PS51257">
    <property type="entry name" value="PROKAR_LIPOPROTEIN"/>
    <property type="match status" value="1"/>
</dbReference>
<reference evidence="8 9" key="1">
    <citation type="submission" date="2018-10" db="EMBL/GenBank/DDBJ databases">
        <title>Fifty Aureobasidium pullulans genomes reveal a recombining polyextremotolerant generalist.</title>
        <authorList>
            <person name="Gostincar C."/>
            <person name="Turk M."/>
            <person name="Zajc J."/>
            <person name="Gunde-Cimerman N."/>
        </authorList>
    </citation>
    <scope>NUCLEOTIDE SEQUENCE [LARGE SCALE GENOMIC DNA]</scope>
    <source>
        <strain evidence="8 9">EXF-10659</strain>
    </source>
</reference>
<dbReference type="PANTHER" id="PTHR23112">
    <property type="entry name" value="G PROTEIN-COUPLED RECEPTOR 157-RELATED"/>
    <property type="match status" value="1"/>
</dbReference>
<sequence>MVFRPSLQAATLVASVLSCISTLGALSFVFTRRQTQKSLRHSLVVNLLVAEFINSCNNSVSGIISLTNRGVLQDGLACTANGFLGQFSVQAVDFGVLSIAISTLFVVIVPAHDSRQSLLSKILACVSVWIIGLVTSKSTRAITFVLTKSVTAGCIASGLQVFGPVSGNWCWIKSDELELRYALAHGWRFTIILGIIAIYTYITFRLGQHFGWIKQNAYTGSSVSNSNATSIPMANGATTTCYKSQPTDFAEPISPVTSGCQVDVETCGRHNKPEFGKTYKFWAHNCESAQASKPILRNIHARVVLSMTAYPVMYILLWSPGIANRAVEATGHTSLTLNYLQASTQLLGLVDTIIFSLNYSRSKEY</sequence>
<comment type="subcellular location">
    <subcellularLocation>
        <location evidence="1">Membrane</location>
        <topology evidence="1">Multi-pass membrane protein</topology>
    </subcellularLocation>
</comment>
<dbReference type="GO" id="GO:0005886">
    <property type="term" value="C:plasma membrane"/>
    <property type="evidence" value="ECO:0007669"/>
    <property type="project" value="TreeGrafter"/>
</dbReference>
<keyword evidence="2 5" id="KW-0812">Transmembrane</keyword>
<dbReference type="SUPFAM" id="SSF81321">
    <property type="entry name" value="Family A G protein-coupled receptor-like"/>
    <property type="match status" value="1"/>
</dbReference>
<dbReference type="EMBL" id="QZAO01000512">
    <property type="protein sequence ID" value="THW65248.1"/>
    <property type="molecule type" value="Genomic_DNA"/>
</dbReference>
<name>A0A4S9KSZ2_AURPU</name>
<keyword evidence="3 5" id="KW-1133">Transmembrane helix</keyword>
<dbReference type="Proteomes" id="UP000308802">
    <property type="component" value="Unassembled WGS sequence"/>
</dbReference>
<evidence type="ECO:0000256" key="3">
    <source>
        <dbReference type="ARBA" id="ARBA00022989"/>
    </source>
</evidence>
<protein>
    <recommendedName>
        <fullName evidence="10">Glucose receptor Git3 N-terminal domain-containing protein</fullName>
    </recommendedName>
</protein>
<evidence type="ECO:0000256" key="1">
    <source>
        <dbReference type="ARBA" id="ARBA00004141"/>
    </source>
</evidence>
<feature type="transmembrane region" description="Helical" evidence="5">
    <location>
        <begin position="118"/>
        <end position="135"/>
    </location>
</feature>